<evidence type="ECO:0000313" key="10">
    <source>
        <dbReference type="EMBL" id="QFU83872.1"/>
    </source>
</evidence>
<dbReference type="GO" id="GO:0005737">
    <property type="term" value="C:cytoplasm"/>
    <property type="evidence" value="ECO:0007669"/>
    <property type="project" value="UniProtKB-SubCell"/>
</dbReference>
<feature type="binding site" evidence="8">
    <location>
        <position position="107"/>
    </location>
    <ligand>
        <name>Mg(2+)</name>
        <dbReference type="ChEBI" id="CHEBI:18420"/>
    </ligand>
</feature>
<comment type="cofactor">
    <cofactor evidence="8">
        <name>Mg(2+)</name>
        <dbReference type="ChEBI" id="CHEBI:18420"/>
    </cofactor>
</comment>
<reference evidence="10 11" key="1">
    <citation type="journal article" date="2007" name="Int. J. Syst. Evol. Microbiol.">
        <title>Natronorubrum sulfidifaciens sp. nov., an extremely haloalkaliphilic archaeon isolated from Aiding salt lake in Xin-Jiang, China.</title>
        <authorList>
            <person name="Cui H.L."/>
            <person name="Tohty D."/>
            <person name="Liu H.C."/>
            <person name="Liu S.J."/>
            <person name="Oren A."/>
            <person name="Zhou P.J."/>
        </authorList>
    </citation>
    <scope>NUCLEOTIDE SEQUENCE [LARGE SCALE GENOMIC DNA]</scope>
    <source>
        <strain evidence="10 11">7-3</strain>
    </source>
</reference>
<dbReference type="GO" id="GO:0005525">
    <property type="term" value="F:GTP binding"/>
    <property type="evidence" value="ECO:0007669"/>
    <property type="project" value="UniProtKB-UniRule"/>
</dbReference>
<feature type="binding site" evidence="8">
    <location>
        <position position="107"/>
    </location>
    <ligand>
        <name>GTP</name>
        <dbReference type="ChEBI" id="CHEBI:37565"/>
    </ligand>
</feature>
<dbReference type="Proteomes" id="UP000326170">
    <property type="component" value="Chromosome"/>
</dbReference>
<keyword evidence="11" id="KW-1185">Reference proteome</keyword>
<evidence type="ECO:0000256" key="2">
    <source>
        <dbReference type="ARBA" id="ARBA00022679"/>
    </source>
</evidence>
<comment type="subcellular location">
    <subcellularLocation>
        <location evidence="8">Cytoplasm</location>
    </subcellularLocation>
</comment>
<keyword evidence="1 8" id="KW-0963">Cytoplasm</keyword>
<evidence type="ECO:0000313" key="11">
    <source>
        <dbReference type="Proteomes" id="UP000326170"/>
    </source>
</evidence>
<comment type="similarity">
    <text evidence="8">Belongs to the MobA family.</text>
</comment>
<keyword evidence="3 8" id="KW-0479">Metal-binding</keyword>
<dbReference type="Pfam" id="PF12804">
    <property type="entry name" value="NTP_transf_3"/>
    <property type="match status" value="1"/>
</dbReference>
<dbReference type="GO" id="GO:0006777">
    <property type="term" value="P:Mo-molybdopterin cofactor biosynthetic process"/>
    <property type="evidence" value="ECO:0007669"/>
    <property type="project" value="UniProtKB-KW"/>
</dbReference>
<dbReference type="GeneID" id="42302513"/>
<sequence length="207" mass="22241">MTSFDSLEGVVLAGGYSTRFGETDKAVAELAGTPLIRRVVDQLAGVTDAVVVNCRDEQREAIRNALSGSDVDRRYAIDPIPDRGPLAGIGVGLAAVDREYAAVVACDMPFVDPTLFEQLYAHARGHDGAVVRLEDGWYQTTQAVYRAEPMARACEETLGSDDTRVLAAFDSLDVVTVEEADLEGVSATTFESVDTPDDLRAAAQRLE</sequence>
<name>A0A5P9P6V5_9EURY</name>
<dbReference type="PANTHER" id="PTHR19136">
    <property type="entry name" value="MOLYBDENUM COFACTOR GUANYLYLTRANSFERASE"/>
    <property type="match status" value="1"/>
</dbReference>
<proteinExistence type="inferred from homology"/>
<dbReference type="OrthoDB" id="28434at2157"/>
<dbReference type="AlphaFoldDB" id="A0A5P9P6V5"/>
<gene>
    <name evidence="8" type="primary">mobA</name>
    <name evidence="10" type="ORF">GCU68_15680</name>
</gene>
<feature type="domain" description="MobA-like NTP transferase" evidence="9">
    <location>
        <begin position="9"/>
        <end position="160"/>
    </location>
</feature>
<dbReference type="PANTHER" id="PTHR19136:SF81">
    <property type="entry name" value="MOLYBDENUM COFACTOR GUANYLYLTRANSFERASE"/>
    <property type="match status" value="1"/>
</dbReference>
<protein>
    <recommendedName>
        <fullName evidence="8">Probable molybdenum cofactor guanylyltransferase</fullName>
        <shortName evidence="8">MoCo guanylyltransferase</shortName>
        <ecNumber evidence="8">2.7.7.77</ecNumber>
    </recommendedName>
    <alternativeName>
        <fullName evidence="8">GTP:molybdopterin guanylyltransferase</fullName>
    </alternativeName>
    <alternativeName>
        <fullName evidence="8">Mo-MPT guanylyltransferase</fullName>
    </alternativeName>
    <alternativeName>
        <fullName evidence="8">Molybdopterin guanylyltransferase</fullName>
    </alternativeName>
    <alternativeName>
        <fullName evidence="8">Molybdopterin-guanine dinucleotide synthase</fullName>
        <shortName evidence="8">MGD synthase</shortName>
    </alternativeName>
</protein>
<feature type="binding site" evidence="8">
    <location>
        <position position="82"/>
    </location>
    <ligand>
        <name>GTP</name>
        <dbReference type="ChEBI" id="CHEBI:37565"/>
    </ligand>
</feature>
<feature type="binding site" evidence="8">
    <location>
        <begin position="12"/>
        <end position="14"/>
    </location>
    <ligand>
        <name>GTP</name>
        <dbReference type="ChEBI" id="CHEBI:37565"/>
    </ligand>
</feature>
<dbReference type="Gene3D" id="3.90.550.10">
    <property type="entry name" value="Spore Coat Polysaccharide Biosynthesis Protein SpsA, Chain A"/>
    <property type="match status" value="1"/>
</dbReference>
<dbReference type="CDD" id="cd02503">
    <property type="entry name" value="MobA"/>
    <property type="match status" value="1"/>
</dbReference>
<feature type="binding site" evidence="8">
    <location>
        <position position="25"/>
    </location>
    <ligand>
        <name>GTP</name>
        <dbReference type="ChEBI" id="CHEBI:37565"/>
    </ligand>
</feature>
<keyword evidence="5 8" id="KW-0460">Magnesium</keyword>
<keyword evidence="7 8" id="KW-0501">Molybdenum cofactor biosynthesis</keyword>
<dbReference type="RefSeq" id="WP_152943162.1">
    <property type="nucleotide sequence ID" value="NZ_CP045488.1"/>
</dbReference>
<dbReference type="GO" id="GO:0061603">
    <property type="term" value="F:molybdenum cofactor guanylyltransferase activity"/>
    <property type="evidence" value="ECO:0007669"/>
    <property type="project" value="UniProtKB-EC"/>
</dbReference>
<keyword evidence="6 8" id="KW-0342">GTP-binding</keyword>
<keyword evidence="2 8" id="KW-0808">Transferase</keyword>
<evidence type="ECO:0000256" key="7">
    <source>
        <dbReference type="ARBA" id="ARBA00023150"/>
    </source>
</evidence>
<dbReference type="InterPro" id="IPR025877">
    <property type="entry name" value="MobA-like_NTP_Trfase"/>
</dbReference>
<comment type="domain">
    <text evidence="8">The N-terminal domain determines nucleotide recognition and specific binding, while the C-terminal domain determines the specific binding to the target protein.</text>
</comment>
<evidence type="ECO:0000259" key="9">
    <source>
        <dbReference type="Pfam" id="PF12804"/>
    </source>
</evidence>
<dbReference type="SUPFAM" id="SSF53448">
    <property type="entry name" value="Nucleotide-diphospho-sugar transferases"/>
    <property type="match status" value="1"/>
</dbReference>
<dbReference type="EC" id="2.7.7.77" evidence="8"/>
<dbReference type="EMBL" id="CP045488">
    <property type="protein sequence ID" value="QFU83872.1"/>
    <property type="molecule type" value="Genomic_DNA"/>
</dbReference>
<dbReference type="GO" id="GO:0046872">
    <property type="term" value="F:metal ion binding"/>
    <property type="evidence" value="ECO:0007669"/>
    <property type="project" value="UniProtKB-KW"/>
</dbReference>
<evidence type="ECO:0000256" key="5">
    <source>
        <dbReference type="ARBA" id="ARBA00022842"/>
    </source>
</evidence>
<dbReference type="KEGG" id="nas:GCU68_15680"/>
<keyword evidence="4 8" id="KW-0547">Nucleotide-binding</keyword>
<dbReference type="InterPro" id="IPR029044">
    <property type="entry name" value="Nucleotide-diphossugar_trans"/>
</dbReference>
<dbReference type="HAMAP" id="MF_00316">
    <property type="entry name" value="MobA"/>
    <property type="match status" value="1"/>
</dbReference>
<comment type="function">
    <text evidence="8">Transfers a GMP moiety from GTP to Mo-molybdopterin (Mo-MPT) cofactor (Moco or molybdenum cofactor) to form Mo-molybdopterin guanine dinucleotide (Mo-MGD) cofactor.</text>
</comment>
<organism evidence="10 11">
    <name type="scientific">Natronorubrum aibiense</name>
    <dbReference type="NCBI Taxonomy" id="348826"/>
    <lineage>
        <taxon>Archaea</taxon>
        <taxon>Methanobacteriati</taxon>
        <taxon>Methanobacteriota</taxon>
        <taxon>Stenosarchaea group</taxon>
        <taxon>Halobacteria</taxon>
        <taxon>Halobacteriales</taxon>
        <taxon>Natrialbaceae</taxon>
        <taxon>Natronorubrum</taxon>
    </lineage>
</organism>
<evidence type="ECO:0000256" key="1">
    <source>
        <dbReference type="ARBA" id="ARBA00022490"/>
    </source>
</evidence>
<evidence type="ECO:0000256" key="4">
    <source>
        <dbReference type="ARBA" id="ARBA00022741"/>
    </source>
</evidence>
<accession>A0A5P9P6V5</accession>
<evidence type="ECO:0000256" key="3">
    <source>
        <dbReference type="ARBA" id="ARBA00022723"/>
    </source>
</evidence>
<feature type="binding site" evidence="8">
    <location>
        <position position="53"/>
    </location>
    <ligand>
        <name>GTP</name>
        <dbReference type="ChEBI" id="CHEBI:37565"/>
    </ligand>
</feature>
<comment type="catalytic activity">
    <reaction evidence="8">
        <text>Mo-molybdopterin + GTP + H(+) = Mo-molybdopterin guanine dinucleotide + diphosphate</text>
        <dbReference type="Rhea" id="RHEA:34243"/>
        <dbReference type="ChEBI" id="CHEBI:15378"/>
        <dbReference type="ChEBI" id="CHEBI:33019"/>
        <dbReference type="ChEBI" id="CHEBI:37565"/>
        <dbReference type="ChEBI" id="CHEBI:71302"/>
        <dbReference type="ChEBI" id="CHEBI:71310"/>
        <dbReference type="EC" id="2.7.7.77"/>
    </reaction>
</comment>
<dbReference type="InterPro" id="IPR013482">
    <property type="entry name" value="Molybde_CF_guanTrfase"/>
</dbReference>
<evidence type="ECO:0000256" key="8">
    <source>
        <dbReference type="HAMAP-Rule" id="MF_00316"/>
    </source>
</evidence>
<evidence type="ECO:0000256" key="6">
    <source>
        <dbReference type="ARBA" id="ARBA00023134"/>
    </source>
</evidence>